<keyword evidence="8" id="KW-0378">Hydrolase</keyword>
<evidence type="ECO:0000256" key="13">
    <source>
        <dbReference type="SAM" id="Phobius"/>
    </source>
</evidence>
<evidence type="ECO:0000256" key="9">
    <source>
        <dbReference type="ARBA" id="ARBA00022833"/>
    </source>
</evidence>
<reference evidence="15" key="1">
    <citation type="journal article" date="2021" name="PeerJ">
        <title>Extensive microbial diversity within the chicken gut microbiome revealed by metagenomics and culture.</title>
        <authorList>
            <person name="Gilroy R."/>
            <person name="Ravi A."/>
            <person name="Getino M."/>
            <person name="Pursley I."/>
            <person name="Horton D.L."/>
            <person name="Alikhan N.F."/>
            <person name="Baker D."/>
            <person name="Gharbi K."/>
            <person name="Hall N."/>
            <person name="Watson M."/>
            <person name="Adriaenssens E.M."/>
            <person name="Foster-Nyarko E."/>
            <person name="Jarju S."/>
            <person name="Secka A."/>
            <person name="Antonio M."/>
            <person name="Oren A."/>
            <person name="Chaudhuri R.R."/>
            <person name="La Ragione R."/>
            <person name="Hildebrand F."/>
            <person name="Pallen M.J."/>
        </authorList>
    </citation>
    <scope>NUCLEOTIDE SEQUENCE</scope>
    <source>
        <strain evidence="15">B5_2728</strain>
    </source>
</reference>
<dbReference type="GO" id="GO:0005886">
    <property type="term" value="C:plasma membrane"/>
    <property type="evidence" value="ECO:0007669"/>
    <property type="project" value="UniProtKB-SubCell"/>
</dbReference>
<dbReference type="InterPro" id="IPR008915">
    <property type="entry name" value="Peptidase_M50"/>
</dbReference>
<dbReference type="GO" id="GO:0006508">
    <property type="term" value="P:proteolysis"/>
    <property type="evidence" value="ECO:0007669"/>
    <property type="project" value="UniProtKB-KW"/>
</dbReference>
<comment type="similarity">
    <text evidence="3">Belongs to the peptidase M50B family.</text>
</comment>
<evidence type="ECO:0000256" key="1">
    <source>
        <dbReference type="ARBA" id="ARBA00001947"/>
    </source>
</evidence>
<sequence>MGLMSRGVLVIWLMRGIGMLLAIPLHESAHAWASAKLGDPTAKNMGRLTLNPLAHFDLMGALCMMVAGVGWAKPVPVYPTRYKNPKVGMALSAAAGPLSNFLAAYLFVVLDKLVYYFAPQTMLWGVVELFLQVLVSLNLSLAIFNLLPVPPFDGSRIATLFLPSKWYFRVMQYERYLFIAMFVLLVMGVFDAPLAWMNQIALNFLNLATGYVDQIYMASQAVFT</sequence>
<comment type="caution">
    <text evidence="15">The sequence shown here is derived from an EMBL/GenBank/DDBJ whole genome shotgun (WGS) entry which is preliminary data.</text>
</comment>
<keyword evidence="10 13" id="KW-1133">Transmembrane helix</keyword>
<dbReference type="InterPro" id="IPR052348">
    <property type="entry name" value="Metallopeptidase_M50B"/>
</dbReference>
<evidence type="ECO:0000256" key="7">
    <source>
        <dbReference type="ARBA" id="ARBA00022723"/>
    </source>
</evidence>
<feature type="transmembrane region" description="Helical" evidence="13">
    <location>
        <begin position="87"/>
        <end position="110"/>
    </location>
</feature>
<proteinExistence type="inferred from homology"/>
<dbReference type="InterPro" id="IPR044537">
    <property type="entry name" value="Rip2-like"/>
</dbReference>
<dbReference type="EMBL" id="JAHLFP010000066">
    <property type="protein sequence ID" value="MBU3806723.1"/>
    <property type="molecule type" value="Genomic_DNA"/>
</dbReference>
<evidence type="ECO:0000256" key="6">
    <source>
        <dbReference type="ARBA" id="ARBA00022692"/>
    </source>
</evidence>
<evidence type="ECO:0000313" key="16">
    <source>
        <dbReference type="Proteomes" id="UP000713596"/>
    </source>
</evidence>
<evidence type="ECO:0000256" key="5">
    <source>
        <dbReference type="ARBA" id="ARBA00022670"/>
    </source>
</evidence>
<gene>
    <name evidence="15" type="ORF">H9882_07530</name>
</gene>
<evidence type="ECO:0000256" key="10">
    <source>
        <dbReference type="ARBA" id="ARBA00022989"/>
    </source>
</evidence>
<evidence type="ECO:0000256" key="12">
    <source>
        <dbReference type="ARBA" id="ARBA00023136"/>
    </source>
</evidence>
<evidence type="ECO:0000256" key="8">
    <source>
        <dbReference type="ARBA" id="ARBA00022801"/>
    </source>
</evidence>
<feature type="transmembrane region" description="Helical" evidence="13">
    <location>
        <begin position="53"/>
        <end position="75"/>
    </location>
</feature>
<keyword evidence="4" id="KW-1003">Cell membrane</keyword>
<keyword evidence="7" id="KW-0479">Metal-binding</keyword>
<evidence type="ECO:0000256" key="3">
    <source>
        <dbReference type="ARBA" id="ARBA00007931"/>
    </source>
</evidence>
<keyword evidence="9" id="KW-0862">Zinc</keyword>
<keyword evidence="5 15" id="KW-0645">Protease</keyword>
<dbReference type="GO" id="GO:0046872">
    <property type="term" value="F:metal ion binding"/>
    <property type="evidence" value="ECO:0007669"/>
    <property type="project" value="UniProtKB-KW"/>
</dbReference>
<name>A0A948WV17_9FIRM</name>
<dbReference type="AlphaFoldDB" id="A0A948WV17"/>
<dbReference type="PANTHER" id="PTHR35864">
    <property type="entry name" value="ZINC METALLOPROTEASE MJ0611-RELATED"/>
    <property type="match status" value="1"/>
</dbReference>
<evidence type="ECO:0000256" key="2">
    <source>
        <dbReference type="ARBA" id="ARBA00004651"/>
    </source>
</evidence>
<dbReference type="PANTHER" id="PTHR35864:SF1">
    <property type="entry name" value="ZINC METALLOPROTEASE YWHC-RELATED"/>
    <property type="match status" value="1"/>
</dbReference>
<evidence type="ECO:0000256" key="4">
    <source>
        <dbReference type="ARBA" id="ARBA00022475"/>
    </source>
</evidence>
<keyword evidence="11" id="KW-0482">Metalloprotease</keyword>
<feature type="transmembrane region" description="Helical" evidence="13">
    <location>
        <begin position="176"/>
        <end position="196"/>
    </location>
</feature>
<dbReference type="GO" id="GO:0008237">
    <property type="term" value="F:metallopeptidase activity"/>
    <property type="evidence" value="ECO:0007669"/>
    <property type="project" value="UniProtKB-KW"/>
</dbReference>
<evidence type="ECO:0000256" key="11">
    <source>
        <dbReference type="ARBA" id="ARBA00023049"/>
    </source>
</evidence>
<dbReference type="Proteomes" id="UP000713596">
    <property type="component" value="Unassembled WGS sequence"/>
</dbReference>
<evidence type="ECO:0000259" key="14">
    <source>
        <dbReference type="Pfam" id="PF02163"/>
    </source>
</evidence>
<feature type="domain" description="Peptidase M50" evidence="14">
    <location>
        <begin position="120"/>
        <end position="184"/>
    </location>
</feature>
<keyword evidence="12 13" id="KW-0472">Membrane</keyword>
<keyword evidence="6 13" id="KW-0812">Transmembrane</keyword>
<protein>
    <submittedName>
        <fullName evidence="15">Site-2 protease family protein</fullName>
    </submittedName>
</protein>
<dbReference type="CDD" id="cd06158">
    <property type="entry name" value="S2P-M50_like_1"/>
    <property type="match status" value="1"/>
</dbReference>
<feature type="transmembrane region" description="Helical" evidence="13">
    <location>
        <begin position="122"/>
        <end position="147"/>
    </location>
</feature>
<dbReference type="Pfam" id="PF02163">
    <property type="entry name" value="Peptidase_M50"/>
    <property type="match status" value="1"/>
</dbReference>
<evidence type="ECO:0000313" key="15">
    <source>
        <dbReference type="EMBL" id="MBU3806723.1"/>
    </source>
</evidence>
<accession>A0A948WV17</accession>
<feature type="transmembrane region" description="Helical" evidence="13">
    <location>
        <begin position="12"/>
        <end position="33"/>
    </location>
</feature>
<reference evidence="15" key="2">
    <citation type="submission" date="2021-04" db="EMBL/GenBank/DDBJ databases">
        <authorList>
            <person name="Gilroy R."/>
        </authorList>
    </citation>
    <scope>NUCLEOTIDE SEQUENCE</scope>
    <source>
        <strain evidence="15">B5_2728</strain>
    </source>
</reference>
<comment type="subcellular location">
    <subcellularLocation>
        <location evidence="2">Cell membrane</location>
        <topology evidence="2">Multi-pass membrane protein</topology>
    </subcellularLocation>
</comment>
<organism evidence="15 16">
    <name type="scientific">Candidatus Allofournierella pullistercoris</name>
    <dbReference type="NCBI Taxonomy" id="2838597"/>
    <lineage>
        <taxon>Bacteria</taxon>
        <taxon>Bacillati</taxon>
        <taxon>Bacillota</taxon>
        <taxon>Clostridia</taxon>
        <taxon>Eubacteriales</taxon>
        <taxon>Oscillospiraceae</taxon>
        <taxon>Allofournierella</taxon>
    </lineage>
</organism>
<comment type="cofactor">
    <cofactor evidence="1">
        <name>Zn(2+)</name>
        <dbReference type="ChEBI" id="CHEBI:29105"/>
    </cofactor>
</comment>